<dbReference type="RefSeq" id="WP_197007707.1">
    <property type="nucleotide sequence ID" value="NZ_BONS01000029.1"/>
</dbReference>
<dbReference type="GO" id="GO:0022857">
    <property type="term" value="F:transmembrane transporter activity"/>
    <property type="evidence" value="ECO:0007669"/>
    <property type="project" value="InterPro"/>
</dbReference>
<keyword evidence="4 6" id="KW-1133">Transmembrane helix</keyword>
<evidence type="ECO:0000256" key="1">
    <source>
        <dbReference type="ARBA" id="ARBA00004651"/>
    </source>
</evidence>
<feature type="transmembrane region" description="Helical" evidence="6">
    <location>
        <begin position="61"/>
        <end position="80"/>
    </location>
</feature>
<evidence type="ECO:0000313" key="7">
    <source>
        <dbReference type="EMBL" id="MBG6141267.1"/>
    </source>
</evidence>
<feature type="transmembrane region" description="Helical" evidence="6">
    <location>
        <begin position="352"/>
        <end position="374"/>
    </location>
</feature>
<dbReference type="PANTHER" id="PTHR23513">
    <property type="entry name" value="INTEGRAL MEMBRANE EFFLUX PROTEIN-RELATED"/>
    <property type="match status" value="1"/>
</dbReference>
<dbReference type="Pfam" id="PF07690">
    <property type="entry name" value="MFS_1"/>
    <property type="match status" value="1"/>
</dbReference>
<dbReference type="InterPro" id="IPR011701">
    <property type="entry name" value="MFS"/>
</dbReference>
<evidence type="ECO:0000256" key="3">
    <source>
        <dbReference type="ARBA" id="ARBA00022692"/>
    </source>
</evidence>
<dbReference type="SUPFAM" id="SSF103473">
    <property type="entry name" value="MFS general substrate transporter"/>
    <property type="match status" value="1"/>
</dbReference>
<evidence type="ECO:0000256" key="5">
    <source>
        <dbReference type="ARBA" id="ARBA00023136"/>
    </source>
</evidence>
<feature type="transmembrane region" description="Helical" evidence="6">
    <location>
        <begin position="166"/>
        <end position="192"/>
    </location>
</feature>
<feature type="transmembrane region" description="Helical" evidence="6">
    <location>
        <begin position="292"/>
        <end position="312"/>
    </location>
</feature>
<feature type="transmembrane region" description="Helical" evidence="6">
    <location>
        <begin position="92"/>
        <end position="118"/>
    </location>
</feature>
<dbReference type="InterPro" id="IPR036259">
    <property type="entry name" value="MFS_trans_sf"/>
</dbReference>
<dbReference type="PANTHER" id="PTHR23513:SF17">
    <property type="entry name" value="MEMBRANE PROTEIN"/>
    <property type="match status" value="1"/>
</dbReference>
<evidence type="ECO:0000256" key="4">
    <source>
        <dbReference type="ARBA" id="ARBA00022989"/>
    </source>
</evidence>
<dbReference type="CDD" id="cd06173">
    <property type="entry name" value="MFS_MefA_like"/>
    <property type="match status" value="1"/>
</dbReference>
<accession>A0A8J7KTZ0</accession>
<evidence type="ECO:0000256" key="2">
    <source>
        <dbReference type="ARBA" id="ARBA00022475"/>
    </source>
</evidence>
<dbReference type="GO" id="GO:0005886">
    <property type="term" value="C:plasma membrane"/>
    <property type="evidence" value="ECO:0007669"/>
    <property type="project" value="UniProtKB-SubCell"/>
</dbReference>
<keyword evidence="3 6" id="KW-0812">Transmembrane</keyword>
<organism evidence="7 8">
    <name type="scientific">Longispora fulva</name>
    <dbReference type="NCBI Taxonomy" id="619741"/>
    <lineage>
        <taxon>Bacteria</taxon>
        <taxon>Bacillati</taxon>
        <taxon>Actinomycetota</taxon>
        <taxon>Actinomycetes</taxon>
        <taxon>Micromonosporales</taxon>
        <taxon>Micromonosporaceae</taxon>
        <taxon>Longispora</taxon>
    </lineage>
</organism>
<comment type="subcellular location">
    <subcellularLocation>
        <location evidence="1">Cell membrane</location>
        <topology evidence="1">Multi-pass membrane protein</topology>
    </subcellularLocation>
</comment>
<feature type="transmembrane region" description="Helical" evidence="6">
    <location>
        <begin position="380"/>
        <end position="404"/>
    </location>
</feature>
<dbReference type="Proteomes" id="UP000622552">
    <property type="component" value="Unassembled WGS sequence"/>
</dbReference>
<dbReference type="EMBL" id="JADOUF010000001">
    <property type="protein sequence ID" value="MBG6141267.1"/>
    <property type="molecule type" value="Genomic_DNA"/>
</dbReference>
<comment type="caution">
    <text evidence="7">The sequence shown here is derived from an EMBL/GenBank/DDBJ whole genome shotgun (WGS) entry which is preliminary data.</text>
</comment>
<feature type="transmembrane region" description="Helical" evidence="6">
    <location>
        <begin position="266"/>
        <end position="285"/>
    </location>
</feature>
<feature type="transmembrane region" description="Helical" evidence="6">
    <location>
        <begin position="227"/>
        <end position="246"/>
    </location>
</feature>
<keyword evidence="8" id="KW-1185">Reference proteome</keyword>
<protein>
    <submittedName>
        <fullName evidence="7">MFS family permease</fullName>
    </submittedName>
</protein>
<proteinExistence type="predicted"/>
<dbReference type="AlphaFoldDB" id="A0A8J7KTZ0"/>
<keyword evidence="2" id="KW-1003">Cell membrane</keyword>
<name>A0A8J7KTZ0_9ACTN</name>
<dbReference type="Gene3D" id="1.20.1250.20">
    <property type="entry name" value="MFS general substrate transporter like domains"/>
    <property type="match status" value="1"/>
</dbReference>
<evidence type="ECO:0000313" key="8">
    <source>
        <dbReference type="Proteomes" id="UP000622552"/>
    </source>
</evidence>
<sequence length="407" mass="41423">MTAVVEARPRRAAYRNPTFLGWLAGYWLSLVGDQIYFIAFANAAAHLGDPLLTSVVSMASSIPRAILMLFGGALGDRVGLRKLMLISDAFRVLVMAVAAFAGLGGTSMWLLVGAALVFGAVDAAYMPAVTALPAQILPGEQLPASVAARQLANRCALLLGAPLGGLLVAVGGFPLACGLNAVSFAVSVAILAKIKPQFESGVRDPKPRRDLLAEVGDGLRFVIGQPVLRGVFLVLTTLEFCVTGPVNLAVPLRSVAEGWGSAGQGWMLGSLGVGGAAGALLVIVAKRWSRPVTIGLWVMLVQAVGVVLVGYGPTLPTVCAAMVAIGASGGVAGSLLGGATQSLIPDGYRARVGSIFVLQGMGLVPVSFTLFGLLGTAVGVPAACAVCGVLIAASVAAAFTLPAIRRT</sequence>
<reference evidence="7" key="1">
    <citation type="submission" date="2020-11" db="EMBL/GenBank/DDBJ databases">
        <title>Sequencing the genomes of 1000 actinobacteria strains.</title>
        <authorList>
            <person name="Klenk H.-P."/>
        </authorList>
    </citation>
    <scope>NUCLEOTIDE SEQUENCE</scope>
    <source>
        <strain evidence="7">DSM 45356</strain>
    </source>
</reference>
<evidence type="ECO:0000256" key="6">
    <source>
        <dbReference type="SAM" id="Phobius"/>
    </source>
</evidence>
<feature type="transmembrane region" description="Helical" evidence="6">
    <location>
        <begin position="20"/>
        <end position="41"/>
    </location>
</feature>
<keyword evidence="5 6" id="KW-0472">Membrane</keyword>
<gene>
    <name evidence="7" type="ORF">IW245_007461</name>
</gene>
<feature type="transmembrane region" description="Helical" evidence="6">
    <location>
        <begin position="318"/>
        <end position="340"/>
    </location>
</feature>